<accession>A0ACB8RFN5</accession>
<reference evidence="1" key="1">
    <citation type="submission" date="2021-02" db="EMBL/GenBank/DDBJ databases">
        <authorList>
            <consortium name="DOE Joint Genome Institute"/>
            <person name="Ahrendt S."/>
            <person name="Looney B.P."/>
            <person name="Miyauchi S."/>
            <person name="Morin E."/>
            <person name="Drula E."/>
            <person name="Courty P.E."/>
            <person name="Chicoki N."/>
            <person name="Fauchery L."/>
            <person name="Kohler A."/>
            <person name="Kuo A."/>
            <person name="Labutti K."/>
            <person name="Pangilinan J."/>
            <person name="Lipzen A."/>
            <person name="Riley R."/>
            <person name="Andreopoulos W."/>
            <person name="He G."/>
            <person name="Johnson J."/>
            <person name="Barry K.W."/>
            <person name="Grigoriev I.V."/>
            <person name="Nagy L."/>
            <person name="Hibbett D."/>
            <person name="Henrissat B."/>
            <person name="Matheny P.B."/>
            <person name="Labbe J."/>
            <person name="Martin F."/>
        </authorList>
    </citation>
    <scope>NUCLEOTIDE SEQUENCE</scope>
    <source>
        <strain evidence="1">FP105234-sp</strain>
    </source>
</reference>
<sequence>MASIPSFNRGGTIGVEYLGVIFSTILYGVTCIQTFHYFRSVKARSDIWWIKAMVLVLFVFDTAHEALIIHIPYHYLINHYGDPEALLRNVWSIPFSLIIHAIIAFVTNCFFVHRIWKLSSNKLVSFLCFAGAVADLVEILVYCILFYLKTDLLDALVNLEAMGVVSIASGVAVNTATSVAMIYYLHASRTGVRRSDSIITKLIFLVVGTGSATTVALCASLITYTVAPHLSYMMFSEPLTAKLYVNSVLTCLNLRDHIKNTLSDKSANSIHLSRIGHGPSVPTSERAQILDLSPSMQTNSVESGGKLQKFYKFSGSEA</sequence>
<keyword evidence="2" id="KW-1185">Reference proteome</keyword>
<dbReference type="Proteomes" id="UP000814033">
    <property type="component" value="Unassembled WGS sequence"/>
</dbReference>
<gene>
    <name evidence="1" type="ORF">FA95DRAFT_1609817</name>
</gene>
<comment type="caution">
    <text evidence="1">The sequence shown here is derived from an EMBL/GenBank/DDBJ whole genome shotgun (WGS) entry which is preliminary data.</text>
</comment>
<organism evidence="1 2">
    <name type="scientific">Auriscalpium vulgare</name>
    <dbReference type="NCBI Taxonomy" id="40419"/>
    <lineage>
        <taxon>Eukaryota</taxon>
        <taxon>Fungi</taxon>
        <taxon>Dikarya</taxon>
        <taxon>Basidiomycota</taxon>
        <taxon>Agaricomycotina</taxon>
        <taxon>Agaricomycetes</taxon>
        <taxon>Russulales</taxon>
        <taxon>Auriscalpiaceae</taxon>
        <taxon>Auriscalpium</taxon>
    </lineage>
</organism>
<name>A0ACB8RFN5_9AGAM</name>
<reference evidence="1" key="2">
    <citation type="journal article" date="2022" name="New Phytol.">
        <title>Evolutionary transition to the ectomycorrhizal habit in the genomes of a hyperdiverse lineage of mushroom-forming fungi.</title>
        <authorList>
            <person name="Looney B."/>
            <person name="Miyauchi S."/>
            <person name="Morin E."/>
            <person name="Drula E."/>
            <person name="Courty P.E."/>
            <person name="Kohler A."/>
            <person name="Kuo A."/>
            <person name="LaButti K."/>
            <person name="Pangilinan J."/>
            <person name="Lipzen A."/>
            <person name="Riley R."/>
            <person name="Andreopoulos W."/>
            <person name="He G."/>
            <person name="Johnson J."/>
            <person name="Nolan M."/>
            <person name="Tritt A."/>
            <person name="Barry K.W."/>
            <person name="Grigoriev I.V."/>
            <person name="Nagy L.G."/>
            <person name="Hibbett D."/>
            <person name="Henrissat B."/>
            <person name="Matheny P.B."/>
            <person name="Labbe J."/>
            <person name="Martin F.M."/>
        </authorList>
    </citation>
    <scope>NUCLEOTIDE SEQUENCE</scope>
    <source>
        <strain evidence="1">FP105234-sp</strain>
    </source>
</reference>
<protein>
    <submittedName>
        <fullName evidence="1">Uncharacterized protein</fullName>
    </submittedName>
</protein>
<evidence type="ECO:0000313" key="2">
    <source>
        <dbReference type="Proteomes" id="UP000814033"/>
    </source>
</evidence>
<evidence type="ECO:0000313" key="1">
    <source>
        <dbReference type="EMBL" id="KAI0042898.1"/>
    </source>
</evidence>
<dbReference type="EMBL" id="MU276042">
    <property type="protein sequence ID" value="KAI0042898.1"/>
    <property type="molecule type" value="Genomic_DNA"/>
</dbReference>
<proteinExistence type="predicted"/>